<name>A0ABN2UIC3_9ACTN</name>
<dbReference type="EMBL" id="BAAAQN010000025">
    <property type="protein sequence ID" value="GAA2037549.1"/>
    <property type="molecule type" value="Genomic_DNA"/>
</dbReference>
<dbReference type="Proteomes" id="UP001500751">
    <property type="component" value="Unassembled WGS sequence"/>
</dbReference>
<comment type="caution">
    <text evidence="1">The sequence shown here is derived from an EMBL/GenBank/DDBJ whole genome shotgun (WGS) entry which is preliminary data.</text>
</comment>
<proteinExistence type="predicted"/>
<keyword evidence="2" id="KW-1185">Reference proteome</keyword>
<evidence type="ECO:0000313" key="1">
    <source>
        <dbReference type="EMBL" id="GAA2037549.1"/>
    </source>
</evidence>
<accession>A0ABN2UIC3</accession>
<sequence>MLLKRPFTEDAPVRWLTVFARELESRESSGVIRPVVGVRSPWSSLRPVHPFPAAFIALDEELVSGGAGLAADVVVSGSALDWCRQAANWVNETGGDLNVDSRGLNQRVAVDGAARYMLRGLHVDANAYVSSADADAGRAAHATVSRNGQLVCQLYNADPVLAAQLERVREMLTADPAVTRLGFVLGTQRRVLDWLALESRWPALGSLTPPLFRRNDPIWSSQVPDACGIQLLTQRHLDRAADLSAWQVEELCPGRYLVEAADVEGWYGPHGPSESTLAQARSDFGAMIVDPA</sequence>
<evidence type="ECO:0000313" key="2">
    <source>
        <dbReference type="Proteomes" id="UP001500751"/>
    </source>
</evidence>
<organism evidence="1 2">
    <name type="scientific">Catenulispora yoronensis</name>
    <dbReference type="NCBI Taxonomy" id="450799"/>
    <lineage>
        <taxon>Bacteria</taxon>
        <taxon>Bacillati</taxon>
        <taxon>Actinomycetota</taxon>
        <taxon>Actinomycetes</taxon>
        <taxon>Catenulisporales</taxon>
        <taxon>Catenulisporaceae</taxon>
        <taxon>Catenulispora</taxon>
    </lineage>
</organism>
<protein>
    <submittedName>
        <fullName evidence="1">Uncharacterized protein</fullName>
    </submittedName>
</protein>
<gene>
    <name evidence="1" type="ORF">GCM10009839_43530</name>
</gene>
<reference evidence="1 2" key="1">
    <citation type="journal article" date="2019" name="Int. J. Syst. Evol. Microbiol.">
        <title>The Global Catalogue of Microorganisms (GCM) 10K type strain sequencing project: providing services to taxonomists for standard genome sequencing and annotation.</title>
        <authorList>
            <consortium name="The Broad Institute Genomics Platform"/>
            <consortium name="The Broad Institute Genome Sequencing Center for Infectious Disease"/>
            <person name="Wu L."/>
            <person name="Ma J."/>
        </authorList>
    </citation>
    <scope>NUCLEOTIDE SEQUENCE [LARGE SCALE GENOMIC DNA]</scope>
    <source>
        <strain evidence="1 2">JCM 16014</strain>
    </source>
</reference>